<organism evidence="1">
    <name type="scientific">viral metagenome</name>
    <dbReference type="NCBI Taxonomy" id="1070528"/>
    <lineage>
        <taxon>unclassified sequences</taxon>
        <taxon>metagenomes</taxon>
        <taxon>organismal metagenomes</taxon>
    </lineage>
</organism>
<sequence>MLVIPLQLLKAPFPIVFTLFGIVRVLKLEHSLNAFKPIPVMLLVITILVKELEISANSLLGITPI</sequence>
<accession>A0A6C0IFH5</accession>
<protein>
    <submittedName>
        <fullName evidence="1">Uncharacterized protein</fullName>
    </submittedName>
</protein>
<name>A0A6C0IFH5_9ZZZZ</name>
<dbReference type="EMBL" id="MN740171">
    <property type="protein sequence ID" value="QHT91918.1"/>
    <property type="molecule type" value="Genomic_DNA"/>
</dbReference>
<proteinExistence type="predicted"/>
<reference evidence="1" key="1">
    <citation type="journal article" date="2020" name="Nature">
        <title>Giant virus diversity and host interactions through global metagenomics.</title>
        <authorList>
            <person name="Schulz F."/>
            <person name="Roux S."/>
            <person name="Paez-Espino D."/>
            <person name="Jungbluth S."/>
            <person name="Walsh D.A."/>
            <person name="Denef V.J."/>
            <person name="McMahon K.D."/>
            <person name="Konstantinidis K.T."/>
            <person name="Eloe-Fadrosh E.A."/>
            <person name="Kyrpides N.C."/>
            <person name="Woyke T."/>
        </authorList>
    </citation>
    <scope>NUCLEOTIDE SEQUENCE</scope>
    <source>
        <strain evidence="1">GVMAG-M-3300023184-86</strain>
    </source>
</reference>
<dbReference type="AlphaFoldDB" id="A0A6C0IFH5"/>
<evidence type="ECO:0000313" key="1">
    <source>
        <dbReference type="EMBL" id="QHT91918.1"/>
    </source>
</evidence>